<dbReference type="Proteomes" id="UP000176187">
    <property type="component" value="Unassembled WGS sequence"/>
</dbReference>
<comment type="caution">
    <text evidence="1">The sequence shown here is derived from an EMBL/GenBank/DDBJ whole genome shotgun (WGS) entry which is preliminary data.</text>
</comment>
<gene>
    <name evidence="1" type="ORF">A3A05_02580</name>
</gene>
<evidence type="ECO:0000313" key="2">
    <source>
        <dbReference type="Proteomes" id="UP000176187"/>
    </source>
</evidence>
<proteinExistence type="predicted"/>
<dbReference type="EMBL" id="MFUY01000017">
    <property type="protein sequence ID" value="OGI85975.1"/>
    <property type="molecule type" value="Genomic_DNA"/>
</dbReference>
<name>A0A1F6WW38_9BACT</name>
<sequence>MKKIVKKTSEKYVTEKTFKTKFDNFDAKFERSMQAIAKSFADNAEVMALILKEIRDIHEGNKHFRESMSSLYGDVFSHDKRIDNLDVRVEKLESKVK</sequence>
<dbReference type="AlphaFoldDB" id="A0A1F6WW38"/>
<evidence type="ECO:0000313" key="1">
    <source>
        <dbReference type="EMBL" id="OGI85975.1"/>
    </source>
</evidence>
<reference evidence="1 2" key="1">
    <citation type="journal article" date="2016" name="Nat. Commun.">
        <title>Thousands of microbial genomes shed light on interconnected biogeochemical processes in an aquifer system.</title>
        <authorList>
            <person name="Anantharaman K."/>
            <person name="Brown C.T."/>
            <person name="Hug L.A."/>
            <person name="Sharon I."/>
            <person name="Castelle C.J."/>
            <person name="Probst A.J."/>
            <person name="Thomas B.C."/>
            <person name="Singh A."/>
            <person name="Wilkins M.J."/>
            <person name="Karaoz U."/>
            <person name="Brodie E.L."/>
            <person name="Williams K.H."/>
            <person name="Hubbard S.S."/>
            <person name="Banfield J.F."/>
        </authorList>
    </citation>
    <scope>NUCLEOTIDE SEQUENCE [LARGE SCALE GENOMIC DNA]</scope>
</reference>
<organism evidence="1 2">
    <name type="scientific">Candidatus Nomurabacteria bacterium RIFCSPLOWO2_01_FULL_41_12</name>
    <dbReference type="NCBI Taxonomy" id="1801774"/>
    <lineage>
        <taxon>Bacteria</taxon>
        <taxon>Candidatus Nomuraibacteriota</taxon>
    </lineage>
</organism>
<protein>
    <submittedName>
        <fullName evidence="1">Uncharacterized protein</fullName>
    </submittedName>
</protein>
<accession>A0A1F6WW38</accession>